<dbReference type="PANTHER" id="PTHR30562">
    <property type="entry name" value="UVRC/OXIDOREDUCTASE"/>
    <property type="match status" value="1"/>
</dbReference>
<evidence type="ECO:0000256" key="1">
    <source>
        <dbReference type="ARBA" id="ARBA00022490"/>
    </source>
</evidence>
<keyword evidence="2 7" id="KW-0227">DNA damage</keyword>
<dbReference type="Gene3D" id="1.10.150.20">
    <property type="entry name" value="5' to 3' exonuclease, C-terminal subdomain"/>
    <property type="match status" value="1"/>
</dbReference>
<dbReference type="EMBL" id="BAABGY010000002">
    <property type="protein sequence ID" value="GAA4322022.1"/>
    <property type="molecule type" value="Genomic_DNA"/>
</dbReference>
<evidence type="ECO:0000259" key="10">
    <source>
        <dbReference type="PROSITE" id="PS50165"/>
    </source>
</evidence>
<dbReference type="PROSITE" id="PS50165">
    <property type="entry name" value="UVRC"/>
    <property type="match status" value="1"/>
</dbReference>
<keyword evidence="5 7" id="KW-0234">DNA repair</keyword>
<keyword evidence="3 7" id="KW-0228">DNA excision</keyword>
<dbReference type="NCBIfam" id="TIGR00194">
    <property type="entry name" value="uvrC"/>
    <property type="match status" value="1"/>
</dbReference>
<dbReference type="InterPro" id="IPR036876">
    <property type="entry name" value="UVR_dom_sf"/>
</dbReference>
<dbReference type="Pfam" id="PF01541">
    <property type="entry name" value="GIY-YIG"/>
    <property type="match status" value="1"/>
</dbReference>
<comment type="subunit">
    <text evidence="7">Interacts with UvrB in an incision complex.</text>
</comment>
<evidence type="ECO:0000256" key="3">
    <source>
        <dbReference type="ARBA" id="ARBA00022769"/>
    </source>
</evidence>
<evidence type="ECO:0000256" key="2">
    <source>
        <dbReference type="ARBA" id="ARBA00022763"/>
    </source>
</evidence>
<dbReference type="SMART" id="SM00465">
    <property type="entry name" value="GIYc"/>
    <property type="match status" value="1"/>
</dbReference>
<evidence type="ECO:0000256" key="7">
    <source>
        <dbReference type="HAMAP-Rule" id="MF_00203"/>
    </source>
</evidence>
<evidence type="ECO:0000256" key="8">
    <source>
        <dbReference type="SAM" id="MobiDB-lite"/>
    </source>
</evidence>
<dbReference type="Pfam" id="PF22920">
    <property type="entry name" value="UvrC_RNaseH"/>
    <property type="match status" value="1"/>
</dbReference>
<dbReference type="PROSITE" id="PS50164">
    <property type="entry name" value="GIY_YIG"/>
    <property type="match status" value="1"/>
</dbReference>
<dbReference type="InterPro" id="IPR047296">
    <property type="entry name" value="GIY-YIG_UvrC_Cho"/>
</dbReference>
<dbReference type="InterPro" id="IPR010994">
    <property type="entry name" value="RuvA_2-like"/>
</dbReference>
<keyword evidence="1 7" id="KW-0963">Cytoplasm</keyword>
<dbReference type="Gene3D" id="3.30.420.340">
    <property type="entry name" value="UvrC, RNAse H endonuclease domain"/>
    <property type="match status" value="1"/>
</dbReference>
<dbReference type="Pfam" id="PF14520">
    <property type="entry name" value="HHH_5"/>
    <property type="match status" value="1"/>
</dbReference>
<dbReference type="InterPro" id="IPR000305">
    <property type="entry name" value="GIY-YIG_endonuc"/>
</dbReference>
<sequence>MTAEAFQQIAPTLPQEPGIYKYYDANGNLLYVGKAKNIRKRVSSYFTKNDHTYKTQELVRRIRRIEFTIVGTEHDAFLLENSLIKQFQPLFNINLKDDKAYPWIVIKNEPFPRVFLTRQRIEDGSQYFGPYTSVGRVRDLLNFIKQTIPLRTCPLNLTPRNIEKGKFKVCLEFHLGNCKGPCEARQSLEDYDENIAQVKNLLKGQLSPVFQHFKKEMKAHVEALEFEKAEAVHKKIRFLEQYQARSVVVNNSVDGLDVFSIQKDGDIAYVNYLMLENGAIVQTKTLPVEARLDEPVEEILAFTIGQLRHTFGSSAKEIVAPFPIEYDEPGVQITVPKGGEKKKLLELSEKNVQYFVNEQRNKERLNVGTKKNRHPVLEGIRKDLNLSEVPVHIECFDNSHFHGSYPVSAMVCFRHGEPSRKDYRIFNLKTTEGKNNDFASMKEGVYRRYRRLINEGEDLPQLVIIDGGKGQLGAAHEAIEELGLQGRMTLVGLAKNEEELFFVGDKESLKLPYNSDSLLLIRRIRDEVHNHGVSSHRNKRSKGTFKNELEDIKGIGANTAQTLLKSFRSVAGVRRSSLEELAKVIGIGKAKIVQAYFNRGDEEDETVPGPASGPGPLSPEGGT</sequence>
<comment type="caution">
    <text evidence="11">The sequence shown here is derived from an EMBL/GenBank/DDBJ whole genome shotgun (WGS) entry which is preliminary data.</text>
</comment>
<dbReference type="Gene3D" id="3.40.1440.10">
    <property type="entry name" value="GIY-YIG endonuclease"/>
    <property type="match status" value="1"/>
</dbReference>
<keyword evidence="6 7" id="KW-0742">SOS response</keyword>
<keyword evidence="12" id="KW-1185">Reference proteome</keyword>
<comment type="subcellular location">
    <subcellularLocation>
        <location evidence="7">Cytoplasm</location>
    </subcellularLocation>
</comment>
<dbReference type="InterPro" id="IPR050066">
    <property type="entry name" value="UvrABC_protein_C"/>
</dbReference>
<name>A0ABP8GCX6_9BACT</name>
<proteinExistence type="inferred from homology"/>
<dbReference type="RefSeq" id="WP_345253607.1">
    <property type="nucleotide sequence ID" value="NZ_BAABGY010000002.1"/>
</dbReference>
<evidence type="ECO:0000256" key="5">
    <source>
        <dbReference type="ARBA" id="ARBA00023204"/>
    </source>
</evidence>
<organism evidence="11 12">
    <name type="scientific">Flaviaesturariibacter amylovorans</name>
    <dbReference type="NCBI Taxonomy" id="1084520"/>
    <lineage>
        <taxon>Bacteria</taxon>
        <taxon>Pseudomonadati</taxon>
        <taxon>Bacteroidota</taxon>
        <taxon>Chitinophagia</taxon>
        <taxon>Chitinophagales</taxon>
        <taxon>Chitinophagaceae</taxon>
        <taxon>Flaviaestuariibacter</taxon>
    </lineage>
</organism>
<dbReference type="HAMAP" id="MF_00203">
    <property type="entry name" value="UvrC"/>
    <property type="match status" value="1"/>
</dbReference>
<dbReference type="SUPFAM" id="SSF46600">
    <property type="entry name" value="C-terminal UvrC-binding domain of UvrB"/>
    <property type="match status" value="1"/>
</dbReference>
<evidence type="ECO:0000256" key="6">
    <source>
        <dbReference type="ARBA" id="ARBA00023236"/>
    </source>
</evidence>
<dbReference type="Proteomes" id="UP001501725">
    <property type="component" value="Unassembled WGS sequence"/>
</dbReference>
<reference evidence="12" key="1">
    <citation type="journal article" date="2019" name="Int. J. Syst. Evol. Microbiol.">
        <title>The Global Catalogue of Microorganisms (GCM) 10K type strain sequencing project: providing services to taxonomists for standard genome sequencing and annotation.</title>
        <authorList>
            <consortium name="The Broad Institute Genomics Platform"/>
            <consortium name="The Broad Institute Genome Sequencing Center for Infectious Disease"/>
            <person name="Wu L."/>
            <person name="Ma J."/>
        </authorList>
    </citation>
    <scope>NUCLEOTIDE SEQUENCE [LARGE SCALE GENOMIC DNA]</scope>
    <source>
        <strain evidence="12">JCM 17919</strain>
    </source>
</reference>
<dbReference type="InterPro" id="IPR038476">
    <property type="entry name" value="UvrC_RNase_H_dom_sf"/>
</dbReference>
<feature type="region of interest" description="Disordered" evidence="8">
    <location>
        <begin position="600"/>
        <end position="623"/>
    </location>
</feature>
<dbReference type="Pfam" id="PF08459">
    <property type="entry name" value="UvrC_RNaseH_dom"/>
    <property type="match status" value="1"/>
</dbReference>
<comment type="function">
    <text evidence="7">The UvrABC repair system catalyzes the recognition and processing of DNA lesions. UvrC both incises the 5' and 3' sides of the lesion. The N-terminal half is responsible for the 3' incision and the C-terminal half is responsible for the 5' incision.</text>
</comment>
<keyword evidence="4 7" id="KW-0267">Excision nuclease</keyword>
<feature type="domain" description="UvrC family homology region profile" evidence="10">
    <location>
        <begin position="268"/>
        <end position="479"/>
    </location>
</feature>
<dbReference type="SUPFAM" id="SSF47781">
    <property type="entry name" value="RuvA domain 2-like"/>
    <property type="match status" value="1"/>
</dbReference>
<dbReference type="SUPFAM" id="SSF82771">
    <property type="entry name" value="GIY-YIG endonuclease"/>
    <property type="match status" value="1"/>
</dbReference>
<feature type="domain" description="GIY-YIG" evidence="9">
    <location>
        <begin position="15"/>
        <end position="93"/>
    </location>
</feature>
<protein>
    <recommendedName>
        <fullName evidence="7">UvrABC system protein C</fullName>
        <shortName evidence="7">Protein UvrC</shortName>
    </recommendedName>
    <alternativeName>
        <fullName evidence="7">Excinuclease ABC subunit C</fullName>
    </alternativeName>
</protein>
<comment type="similarity">
    <text evidence="7">Belongs to the UvrC family.</text>
</comment>
<evidence type="ECO:0000259" key="9">
    <source>
        <dbReference type="PROSITE" id="PS50164"/>
    </source>
</evidence>
<evidence type="ECO:0000313" key="12">
    <source>
        <dbReference type="Proteomes" id="UP001501725"/>
    </source>
</evidence>
<dbReference type="PANTHER" id="PTHR30562:SF1">
    <property type="entry name" value="UVRABC SYSTEM PROTEIN C"/>
    <property type="match status" value="1"/>
</dbReference>
<gene>
    <name evidence="7 11" type="primary">uvrC</name>
    <name evidence="11" type="ORF">GCM10023184_08150</name>
</gene>
<dbReference type="CDD" id="cd10434">
    <property type="entry name" value="GIY-YIG_UvrC_Cho"/>
    <property type="match status" value="1"/>
</dbReference>
<dbReference type="InterPro" id="IPR001162">
    <property type="entry name" value="UvrC_RNase_H_dom"/>
</dbReference>
<evidence type="ECO:0000256" key="4">
    <source>
        <dbReference type="ARBA" id="ARBA00022881"/>
    </source>
</evidence>
<accession>A0ABP8GCX6</accession>
<evidence type="ECO:0000313" key="11">
    <source>
        <dbReference type="EMBL" id="GAA4322022.1"/>
    </source>
</evidence>
<dbReference type="InterPro" id="IPR004791">
    <property type="entry name" value="UvrC"/>
</dbReference>
<dbReference type="InterPro" id="IPR035901">
    <property type="entry name" value="GIY-YIG_endonuc_sf"/>
</dbReference>